<dbReference type="InterPro" id="IPR042522">
    <property type="entry name" value="Atg7_N_1"/>
</dbReference>
<dbReference type="InterPro" id="IPR042523">
    <property type="entry name" value="Atg7_N_2"/>
</dbReference>
<dbReference type="SUPFAM" id="SSF69572">
    <property type="entry name" value="Activating enzymes of the ubiquitin-like proteins"/>
    <property type="match status" value="1"/>
</dbReference>
<organism evidence="3 4">
    <name type="scientific">Dermatophagoides pteronyssinus</name>
    <name type="common">European house dust mite</name>
    <dbReference type="NCBI Taxonomy" id="6956"/>
    <lineage>
        <taxon>Eukaryota</taxon>
        <taxon>Metazoa</taxon>
        <taxon>Ecdysozoa</taxon>
        <taxon>Arthropoda</taxon>
        <taxon>Chelicerata</taxon>
        <taxon>Arachnida</taxon>
        <taxon>Acari</taxon>
        <taxon>Acariformes</taxon>
        <taxon>Sarcoptiformes</taxon>
        <taxon>Astigmata</taxon>
        <taxon>Psoroptidia</taxon>
        <taxon>Analgoidea</taxon>
        <taxon>Pyroglyphidae</taxon>
        <taxon>Dermatophagoidinae</taxon>
        <taxon>Dermatophagoides</taxon>
    </lineage>
</organism>
<name>A0ABQ8JCM9_DERPT</name>
<dbReference type="InterPro" id="IPR000594">
    <property type="entry name" value="ThiF_NAD_FAD-bd"/>
</dbReference>
<reference evidence="3 4" key="1">
    <citation type="journal article" date="2018" name="J. Allergy Clin. Immunol.">
        <title>High-quality assembly of Dermatophagoides pteronyssinus genome and transcriptome reveals a wide range of novel allergens.</title>
        <authorList>
            <person name="Liu X.Y."/>
            <person name="Yang K.Y."/>
            <person name="Wang M.Q."/>
            <person name="Kwok J.S."/>
            <person name="Zeng X."/>
            <person name="Yang Z."/>
            <person name="Xiao X.J."/>
            <person name="Lau C.P."/>
            <person name="Li Y."/>
            <person name="Huang Z.M."/>
            <person name="Ba J.G."/>
            <person name="Yim A.K."/>
            <person name="Ouyang C.Y."/>
            <person name="Ngai S.M."/>
            <person name="Chan T.F."/>
            <person name="Leung E.L."/>
            <person name="Liu L."/>
            <person name="Liu Z.G."/>
            <person name="Tsui S.K."/>
        </authorList>
    </citation>
    <scope>NUCLEOTIDE SEQUENCE [LARGE SCALE GENOMIC DNA]</scope>
    <source>
        <strain evidence="3">Derp</strain>
    </source>
</reference>
<dbReference type="PANTHER" id="PTHR10953:SF3">
    <property type="entry name" value="UBIQUITIN-LIKE MODIFIER-ACTIVATING ENZYME ATG7"/>
    <property type="match status" value="1"/>
</dbReference>
<sequence>MASNNGSNNNINKRYLLEFLPFSTLIDSSFWFEIKRIKLDILKLSTTPINIYPSFSLQTNIPGLVTLNYETFETYEKLCYQREQNDCDIDLFYLNGQLIIFNTREEFENSDKSMLINQQGKLIWDALNDENNREQIDSSLEFYLARFFMIVYGDFKSYEFNFWNAYPSLSFPPQCFRLPQENAQWKYYFNYKQTDQLWQSFKQIPMKQRLFFTILAKPLKNIEKNDDNDDGVYFANYDVEIVHFNRLWSLDFIEQLYKSTPDIKIIFTFGDFSSYSNYPGWLLRNYLVYIHIRLAQLTKRYKNNNIILWFIKQCLFNNDLLIGTFSIPRHYQSESTLKQQWFDKISNRFFIHHISMLPWNYRKLSSDQYLNGFLEDVNKFYNNSSDSSKPYVPNALGWERNKKLNNRLLPNQVNCGNTLNPEIIATDALYLNLKLMKWRLVQNLELDKIKNTRCLLLGSGTLGCNVARALVAWGINHIVMVDNKNVSFSNPARQSLYTYQDAIGGAQSKAKAAAIALRLINPSIDSKGVDLSIKMPGHLFEKSIEEEMNDVEILEKLIDETDVIIINVALGFDSFLVQRFGLRLRLDDKFDEQSKWIELYKKQTKVFNRLFPDTNNNDKQTGSTTMTPILLGTQLGCYFCNDVFAPSDSTKDRTLDQQCTVTRPGLSMIASGFAVELLMSILQHPAGPLAPAMTRFHDDYNIKKKMSELNGEQLIDIDLLDIESLLGVIPHECRGFLSVFEQMTPSTPRLEYCIACSDKVIDNYRNDKRKFLYESINDSKSLESLTGINVFHNVDDVDIKVLNIDDDNELDNNDGDDKQFVRIEI</sequence>
<dbReference type="PANTHER" id="PTHR10953">
    <property type="entry name" value="UBIQUITIN-ACTIVATING ENZYME E1"/>
    <property type="match status" value="1"/>
</dbReference>
<keyword evidence="4" id="KW-1185">Reference proteome</keyword>
<feature type="domain" description="THIF-type NAD/FAD binding fold" evidence="1">
    <location>
        <begin position="435"/>
        <end position="562"/>
    </location>
</feature>
<dbReference type="InterPro" id="IPR045886">
    <property type="entry name" value="ThiF/MoeB/HesA"/>
</dbReference>
<dbReference type="Pfam" id="PF16420">
    <property type="entry name" value="ATG7_N"/>
    <property type="match status" value="1"/>
</dbReference>
<dbReference type="EMBL" id="NJHN03000050">
    <property type="protein sequence ID" value="KAH9420368.1"/>
    <property type="molecule type" value="Genomic_DNA"/>
</dbReference>
<evidence type="ECO:0000259" key="1">
    <source>
        <dbReference type="Pfam" id="PF00899"/>
    </source>
</evidence>
<dbReference type="Gene3D" id="3.40.50.720">
    <property type="entry name" value="NAD(P)-binding Rossmann-like Domain"/>
    <property type="match status" value="2"/>
</dbReference>
<gene>
    <name evidence="3" type="primary">ATG7</name>
    <name evidence="3" type="ORF">DERP_013816</name>
</gene>
<reference evidence="3 4" key="2">
    <citation type="journal article" date="2022" name="Mol. Biol. Evol.">
        <title>Comparative Genomics Reveals Insights into the Divergent Evolution of Astigmatic Mites and Household Pest Adaptations.</title>
        <authorList>
            <person name="Xiong Q."/>
            <person name="Wan A.T."/>
            <person name="Liu X."/>
            <person name="Fung C.S."/>
            <person name="Xiao X."/>
            <person name="Malainual N."/>
            <person name="Hou J."/>
            <person name="Wang L."/>
            <person name="Wang M."/>
            <person name="Yang K.Y."/>
            <person name="Cui Y."/>
            <person name="Leung E.L."/>
            <person name="Nong W."/>
            <person name="Shin S.K."/>
            <person name="Au S.W."/>
            <person name="Jeong K.Y."/>
            <person name="Chew F.T."/>
            <person name="Hui J.H."/>
            <person name="Leung T.F."/>
            <person name="Tungtrongchitr A."/>
            <person name="Zhong N."/>
            <person name="Liu Z."/>
            <person name="Tsui S.K."/>
        </authorList>
    </citation>
    <scope>NUCLEOTIDE SEQUENCE [LARGE SCALE GENOMIC DNA]</scope>
    <source>
        <strain evidence="3">Derp</strain>
    </source>
</reference>
<proteinExistence type="predicted"/>
<dbReference type="InterPro" id="IPR032197">
    <property type="entry name" value="Atg7_N"/>
</dbReference>
<protein>
    <submittedName>
        <fullName evidence="3">Autophagy protein 7</fullName>
    </submittedName>
</protein>
<evidence type="ECO:0000313" key="3">
    <source>
        <dbReference type="EMBL" id="KAH9420368.1"/>
    </source>
</evidence>
<feature type="domain" description="Ubiquitin-like modifier-activating enzyme Atg7 N-terminal" evidence="2">
    <location>
        <begin position="17"/>
        <end position="414"/>
    </location>
</feature>
<dbReference type="Gene3D" id="3.40.140.70">
    <property type="entry name" value="Ubiquitin-like modifier-activating enzyme ATG7 N-terminal domain"/>
    <property type="match status" value="1"/>
</dbReference>
<dbReference type="Pfam" id="PF00899">
    <property type="entry name" value="ThiF"/>
    <property type="match status" value="1"/>
</dbReference>
<comment type="caution">
    <text evidence="3">The sequence shown here is derived from an EMBL/GenBank/DDBJ whole genome shotgun (WGS) entry which is preliminary data.</text>
</comment>
<dbReference type="InterPro" id="IPR035985">
    <property type="entry name" value="Ubiquitin-activating_enz"/>
</dbReference>
<evidence type="ECO:0000259" key="2">
    <source>
        <dbReference type="Pfam" id="PF16420"/>
    </source>
</evidence>
<dbReference type="Proteomes" id="UP000887458">
    <property type="component" value="Unassembled WGS sequence"/>
</dbReference>
<evidence type="ECO:0000313" key="4">
    <source>
        <dbReference type="Proteomes" id="UP000887458"/>
    </source>
</evidence>
<dbReference type="Gene3D" id="3.40.140.100">
    <property type="entry name" value="Ubiquitin-like modifier-activating enzyme ATG7 C-terminal domain"/>
    <property type="match status" value="1"/>
</dbReference>
<accession>A0ABQ8JCM9</accession>